<feature type="domain" description="OmpA-like" evidence="10">
    <location>
        <begin position="160"/>
        <end position="280"/>
    </location>
</feature>
<keyword evidence="11" id="KW-0282">Flagellum</keyword>
<reference evidence="11 12" key="1">
    <citation type="submission" date="2021-02" db="EMBL/GenBank/DDBJ databases">
        <title>Niveibacterium changnyeongensis HC41.</title>
        <authorList>
            <person name="Kang M."/>
        </authorList>
    </citation>
    <scope>NUCLEOTIDE SEQUENCE [LARGE SCALE GENOMIC DNA]</scope>
    <source>
        <strain evidence="11 12">HC41</strain>
    </source>
</reference>
<keyword evidence="11" id="KW-0969">Cilium</keyword>
<evidence type="ECO:0000256" key="5">
    <source>
        <dbReference type="ARBA" id="ARBA00022989"/>
    </source>
</evidence>
<feature type="region of interest" description="Disordered" evidence="8">
    <location>
        <begin position="296"/>
        <end position="317"/>
    </location>
</feature>
<evidence type="ECO:0000313" key="12">
    <source>
        <dbReference type="Proteomes" id="UP000663570"/>
    </source>
</evidence>
<keyword evidence="11" id="KW-0966">Cell projection</keyword>
<dbReference type="Proteomes" id="UP000663570">
    <property type="component" value="Chromosome"/>
</dbReference>
<dbReference type="Pfam" id="PF00691">
    <property type="entry name" value="OmpA"/>
    <property type="match status" value="1"/>
</dbReference>
<dbReference type="PANTHER" id="PTHR30329:SF21">
    <property type="entry name" value="LIPOPROTEIN YIAD-RELATED"/>
    <property type="match status" value="1"/>
</dbReference>
<evidence type="ECO:0000256" key="3">
    <source>
        <dbReference type="ARBA" id="ARBA00022475"/>
    </source>
</evidence>
<dbReference type="InterPro" id="IPR036737">
    <property type="entry name" value="OmpA-like_sf"/>
</dbReference>
<dbReference type="InterPro" id="IPR025713">
    <property type="entry name" value="MotB-like_N_dom"/>
</dbReference>
<proteinExistence type="inferred from homology"/>
<evidence type="ECO:0000256" key="9">
    <source>
        <dbReference type="SAM" id="Phobius"/>
    </source>
</evidence>
<evidence type="ECO:0000313" key="11">
    <source>
        <dbReference type="EMBL" id="QSI75461.1"/>
    </source>
</evidence>
<gene>
    <name evidence="11" type="primary">motB</name>
    <name evidence="11" type="ORF">JY500_13190</name>
</gene>
<dbReference type="Gene3D" id="3.30.1330.60">
    <property type="entry name" value="OmpA-like domain"/>
    <property type="match status" value="1"/>
</dbReference>
<feature type="transmembrane region" description="Helical" evidence="9">
    <location>
        <begin position="28"/>
        <end position="47"/>
    </location>
</feature>
<comment type="subcellular location">
    <subcellularLocation>
        <location evidence="1">Cell membrane</location>
        <topology evidence="1">Single-pass membrane protein</topology>
    </subcellularLocation>
</comment>
<evidence type="ECO:0000256" key="1">
    <source>
        <dbReference type="ARBA" id="ARBA00004162"/>
    </source>
</evidence>
<keyword evidence="4 9" id="KW-0812">Transmembrane</keyword>
<dbReference type="RefSeq" id="WP_172198800.1">
    <property type="nucleotide sequence ID" value="NZ_CP071060.1"/>
</dbReference>
<dbReference type="Pfam" id="PF13677">
    <property type="entry name" value="MotB_plug"/>
    <property type="match status" value="1"/>
</dbReference>
<evidence type="ECO:0000259" key="10">
    <source>
        <dbReference type="PROSITE" id="PS51123"/>
    </source>
</evidence>
<dbReference type="PANTHER" id="PTHR30329">
    <property type="entry name" value="STATOR ELEMENT OF FLAGELLAR MOTOR COMPLEX"/>
    <property type="match status" value="1"/>
</dbReference>
<keyword evidence="12" id="KW-1185">Reference proteome</keyword>
<dbReference type="EMBL" id="CP071060">
    <property type="protein sequence ID" value="QSI75461.1"/>
    <property type="molecule type" value="Genomic_DNA"/>
</dbReference>
<keyword evidence="5 9" id="KW-1133">Transmembrane helix</keyword>
<dbReference type="InterPro" id="IPR050330">
    <property type="entry name" value="Bact_OuterMem_StrucFunc"/>
</dbReference>
<evidence type="ECO:0000256" key="8">
    <source>
        <dbReference type="SAM" id="MobiDB-lite"/>
    </source>
</evidence>
<evidence type="ECO:0000256" key="4">
    <source>
        <dbReference type="ARBA" id="ARBA00022692"/>
    </source>
</evidence>
<evidence type="ECO:0000256" key="2">
    <source>
        <dbReference type="ARBA" id="ARBA00008914"/>
    </source>
</evidence>
<protein>
    <submittedName>
        <fullName evidence="11">Flagellar motor protein MotB</fullName>
    </submittedName>
</protein>
<dbReference type="NCBIfam" id="NF006548">
    <property type="entry name" value="PRK09041.1"/>
    <property type="match status" value="1"/>
</dbReference>
<keyword evidence="3" id="KW-1003">Cell membrane</keyword>
<sequence length="317" mass="34136">MAEATQQPIVIKRIKKGGGGAHGGAWKIAYADFVTAMMAFFLLMWLLGSTTEGDLKGISDYFQAPVKMSAQGGRGTGDATSVIPGGGNDLTKSVGQVANADYDQPKKRLRQPKLMPADNEAIERARFEEVKQKLEAMIEASPVLRPFAKQLLLDITSEGLRIQIVDEKNRPMFDSGGATLKPYTREILHAVAQTLNEVGNRISVSGHTDATQYAGGDRGFGNWELSADRANACRRELVFGGLTDDRVARVVGLAATIPLKAEDPYDPINRRISIVVLNKRAEEQLATAGRTLEVSGAAPTASDVGREMDGNAVRPAQ</sequence>
<name>A0ABX7M206_9RHOO</name>
<organism evidence="11 12">
    <name type="scientific">Niveibacterium microcysteis</name>
    <dbReference type="NCBI Taxonomy" id="2811415"/>
    <lineage>
        <taxon>Bacteria</taxon>
        <taxon>Pseudomonadati</taxon>
        <taxon>Pseudomonadota</taxon>
        <taxon>Betaproteobacteria</taxon>
        <taxon>Rhodocyclales</taxon>
        <taxon>Rhodocyclaceae</taxon>
        <taxon>Niveibacterium</taxon>
    </lineage>
</organism>
<dbReference type="PROSITE" id="PS51123">
    <property type="entry name" value="OMPA_2"/>
    <property type="match status" value="1"/>
</dbReference>
<keyword evidence="6 7" id="KW-0472">Membrane</keyword>
<dbReference type="CDD" id="cd07185">
    <property type="entry name" value="OmpA_C-like"/>
    <property type="match status" value="1"/>
</dbReference>
<dbReference type="SUPFAM" id="SSF103088">
    <property type="entry name" value="OmpA-like"/>
    <property type="match status" value="1"/>
</dbReference>
<dbReference type="InterPro" id="IPR006665">
    <property type="entry name" value="OmpA-like"/>
</dbReference>
<comment type="similarity">
    <text evidence="2">Belongs to the MotB family.</text>
</comment>
<accession>A0ABX7M206</accession>
<evidence type="ECO:0000256" key="6">
    <source>
        <dbReference type="ARBA" id="ARBA00023136"/>
    </source>
</evidence>
<evidence type="ECO:0000256" key="7">
    <source>
        <dbReference type="PROSITE-ProRule" id="PRU00473"/>
    </source>
</evidence>